<proteinExistence type="inferred from homology"/>
<dbReference type="InterPro" id="IPR050073">
    <property type="entry name" value="2-IPM_HCS-like"/>
</dbReference>
<dbReference type="NCBIfam" id="NF042434">
    <property type="entry name" value="IPMS_Lepto"/>
    <property type="match status" value="1"/>
</dbReference>
<dbReference type="InterPro" id="IPR054901">
    <property type="entry name" value="IPMS_Lepto"/>
</dbReference>
<dbReference type="EMBL" id="CP002432">
    <property type="protein sequence ID" value="ADU64778.1"/>
    <property type="molecule type" value="Genomic_DNA"/>
</dbReference>
<dbReference type="InterPro" id="IPR013785">
    <property type="entry name" value="Aldolase_TIM"/>
</dbReference>
<keyword evidence="9" id="KW-0670">Pyruvate</keyword>
<keyword evidence="3" id="KW-0028">Amino-acid biosynthesis</keyword>
<dbReference type="PROSITE" id="PS00815">
    <property type="entry name" value="AIPM_HOMOCIT_SYNTH_1"/>
    <property type="match status" value="1"/>
</dbReference>
<reference evidence="9 10" key="1">
    <citation type="submission" date="2010-12" db="EMBL/GenBank/DDBJ databases">
        <title>Complete sequence of Desulfurispirillum indicum S5.</title>
        <authorList>
            <consortium name="US DOE Joint Genome Institute"/>
            <person name="Lucas S."/>
            <person name="Copeland A."/>
            <person name="Lapidus A."/>
            <person name="Cheng J.-F."/>
            <person name="Goodwin L."/>
            <person name="Pitluck S."/>
            <person name="Chertkov O."/>
            <person name="Held B."/>
            <person name="Detter J.C."/>
            <person name="Han C."/>
            <person name="Tapia R."/>
            <person name="Land M."/>
            <person name="Hauser L."/>
            <person name="Kyrpides N."/>
            <person name="Ivanova N."/>
            <person name="Mikhailova N."/>
            <person name="Haggblom M."/>
            <person name="Rauschenbach I."/>
            <person name="Bini E."/>
            <person name="Woyke T."/>
        </authorList>
    </citation>
    <scope>NUCLEOTIDE SEQUENCE [LARGE SCALE GENOMIC DNA]</scope>
    <source>
        <strain evidence="10">ATCC BAA-1389 / DSM 22839 / S5</strain>
    </source>
</reference>
<dbReference type="HOGENOM" id="CLU_022158_0_2_0"/>
<dbReference type="RefSeq" id="WP_013504667.1">
    <property type="nucleotide sequence ID" value="NC_014836.1"/>
</dbReference>
<evidence type="ECO:0000256" key="7">
    <source>
        <dbReference type="RuleBase" id="RU003523"/>
    </source>
</evidence>
<dbReference type="Proteomes" id="UP000002572">
    <property type="component" value="Chromosome"/>
</dbReference>
<organism evidence="9 10">
    <name type="scientific">Desulfurispirillum indicum (strain ATCC BAA-1389 / DSM 22839 / S5)</name>
    <dbReference type="NCBI Taxonomy" id="653733"/>
    <lineage>
        <taxon>Bacteria</taxon>
        <taxon>Pseudomonadati</taxon>
        <taxon>Chrysiogenota</taxon>
        <taxon>Chrysiogenia</taxon>
        <taxon>Chrysiogenales</taxon>
        <taxon>Chrysiogenaceae</taxon>
        <taxon>Desulfurispirillum</taxon>
    </lineage>
</organism>
<feature type="domain" description="Pyruvate carboxyltransferase" evidence="8">
    <location>
        <begin position="13"/>
        <end position="275"/>
    </location>
</feature>
<comment type="similarity">
    <text evidence="7">Belongs to the alpha-IPM synthase/homocitrate synthase family.</text>
</comment>
<dbReference type="EC" id="2.3.3.13" evidence="2"/>
<evidence type="ECO:0000256" key="6">
    <source>
        <dbReference type="ARBA" id="ARBA00023304"/>
    </source>
</evidence>
<dbReference type="GO" id="GO:0009098">
    <property type="term" value="P:L-leucine biosynthetic process"/>
    <property type="evidence" value="ECO:0007669"/>
    <property type="project" value="TreeGrafter"/>
</dbReference>
<evidence type="ECO:0000313" key="10">
    <source>
        <dbReference type="Proteomes" id="UP000002572"/>
    </source>
</evidence>
<keyword evidence="6" id="KW-0100">Branched-chain amino acid biosynthesis</keyword>
<dbReference type="PROSITE" id="PS00816">
    <property type="entry name" value="AIPM_HOMOCIT_SYNTH_2"/>
    <property type="match status" value="1"/>
</dbReference>
<evidence type="ECO:0000256" key="5">
    <source>
        <dbReference type="ARBA" id="ARBA00023211"/>
    </source>
</evidence>
<dbReference type="KEGG" id="din:Selin_0019"/>
<evidence type="ECO:0000256" key="3">
    <source>
        <dbReference type="ARBA" id="ARBA00022605"/>
    </source>
</evidence>
<dbReference type="OrthoDB" id="9804858at2"/>
<sequence>METFPASHTPHSPFFLDVTLRDGNQALPRPWSLKQKQQVFQHLIRLEVPGAEVGFASASAVDFEACCALAQEAPASMVISSLSRARTAEIDASWEAVSHAAQPRVHIVYPVSPSVVNQVLRCTPHEAARAVRQAVRHARRLAGKRGSVQFSGEHFGDCLDDIALALDIFQVAIEEGADVINLPNTVERFRPMVFVEIARQVMEYFRGRSAFAVHCHNDLGMATATTVESYFAGATQLEVSLNGLGERAGNASLYEVVCALENSGVHTGIQRQYIFETAREVAELSAIAVGPKTPIIGSDVFSHRSGIHQDGAIKSRSGRGVYLPFVTGAVGRADGEQLRFTSQSGTAVLQDCLNRAGIHLDAVTLREYYRYLEKRSDAEGEMDERAILRHYRQWCAGSQISPEIPAR</sequence>
<evidence type="ECO:0000256" key="4">
    <source>
        <dbReference type="ARBA" id="ARBA00022679"/>
    </source>
</evidence>
<evidence type="ECO:0000259" key="8">
    <source>
        <dbReference type="PROSITE" id="PS50991"/>
    </source>
</evidence>
<evidence type="ECO:0000256" key="2">
    <source>
        <dbReference type="ARBA" id="ARBA00012973"/>
    </source>
</evidence>
<dbReference type="Gene3D" id="3.20.20.70">
    <property type="entry name" value="Aldolase class I"/>
    <property type="match status" value="1"/>
</dbReference>
<dbReference type="InParanoid" id="E6W4A0"/>
<dbReference type="Pfam" id="PF00682">
    <property type="entry name" value="HMGL-like"/>
    <property type="match status" value="1"/>
</dbReference>
<dbReference type="PANTHER" id="PTHR10277:SF9">
    <property type="entry name" value="2-ISOPROPYLMALATE SYNTHASE 1, CHLOROPLASTIC-RELATED"/>
    <property type="match status" value="1"/>
</dbReference>
<keyword evidence="5" id="KW-0464">Manganese</keyword>
<evidence type="ECO:0000313" key="9">
    <source>
        <dbReference type="EMBL" id="ADU64778.1"/>
    </source>
</evidence>
<dbReference type="STRING" id="653733.Selin_0019"/>
<comment type="pathway">
    <text evidence="1">Amino-acid biosynthesis; L-leucine biosynthesis; L-leucine from 3-methyl-2-oxobutanoate: step 1/4.</text>
</comment>
<dbReference type="PANTHER" id="PTHR10277">
    <property type="entry name" value="HOMOCITRATE SYNTHASE-RELATED"/>
    <property type="match status" value="1"/>
</dbReference>
<dbReference type="InterPro" id="IPR002034">
    <property type="entry name" value="AIPM/Hcit_synth_CS"/>
</dbReference>
<dbReference type="eggNOG" id="COG0119">
    <property type="taxonomic scope" value="Bacteria"/>
</dbReference>
<name>E6W4A0_DESIS</name>
<accession>E6W4A0</accession>
<gene>
    <name evidence="9" type="ordered locus">Selin_0019</name>
</gene>
<evidence type="ECO:0000256" key="1">
    <source>
        <dbReference type="ARBA" id="ARBA00004689"/>
    </source>
</evidence>
<keyword evidence="10" id="KW-1185">Reference proteome</keyword>
<dbReference type="InterPro" id="IPR000891">
    <property type="entry name" value="PYR_CT"/>
</dbReference>
<dbReference type="AlphaFoldDB" id="E6W4A0"/>
<protein>
    <recommendedName>
        <fullName evidence="2">2-isopropylmalate synthase</fullName>
        <ecNumber evidence="2">2.3.3.13</ecNumber>
    </recommendedName>
</protein>
<dbReference type="SUPFAM" id="SSF51569">
    <property type="entry name" value="Aldolase"/>
    <property type="match status" value="1"/>
</dbReference>
<dbReference type="GO" id="GO:0003852">
    <property type="term" value="F:2-isopropylmalate synthase activity"/>
    <property type="evidence" value="ECO:0007669"/>
    <property type="project" value="UniProtKB-EC"/>
</dbReference>
<keyword evidence="4 7" id="KW-0808">Transferase</keyword>
<dbReference type="PROSITE" id="PS50991">
    <property type="entry name" value="PYR_CT"/>
    <property type="match status" value="1"/>
</dbReference>